<dbReference type="GO" id="GO:0005634">
    <property type="term" value="C:nucleus"/>
    <property type="evidence" value="ECO:0007669"/>
    <property type="project" value="TreeGrafter"/>
</dbReference>
<keyword evidence="1" id="KW-1185">Reference proteome</keyword>
<organism evidence="1 2">
    <name type="scientific">Acrobeloides nanus</name>
    <dbReference type="NCBI Taxonomy" id="290746"/>
    <lineage>
        <taxon>Eukaryota</taxon>
        <taxon>Metazoa</taxon>
        <taxon>Ecdysozoa</taxon>
        <taxon>Nematoda</taxon>
        <taxon>Chromadorea</taxon>
        <taxon>Rhabditida</taxon>
        <taxon>Tylenchina</taxon>
        <taxon>Cephalobomorpha</taxon>
        <taxon>Cephaloboidea</taxon>
        <taxon>Cephalobidae</taxon>
        <taxon>Acrobeloides</taxon>
    </lineage>
</organism>
<dbReference type="AlphaFoldDB" id="A0A914DJL4"/>
<dbReference type="GO" id="GO:0000070">
    <property type="term" value="P:mitotic sister chromatid segregation"/>
    <property type="evidence" value="ECO:0007669"/>
    <property type="project" value="TreeGrafter"/>
</dbReference>
<dbReference type="WBParaSite" id="ACRNAN_scaffold28857.g7275.t1">
    <property type="protein sequence ID" value="ACRNAN_scaffold28857.g7275.t1"/>
    <property type="gene ID" value="ACRNAN_scaffold28857.g7275"/>
</dbReference>
<evidence type="ECO:0000313" key="2">
    <source>
        <dbReference type="WBParaSite" id="ACRNAN_scaffold28857.g7275.t1"/>
    </source>
</evidence>
<name>A0A914DJL4_9BILA</name>
<reference evidence="2" key="1">
    <citation type="submission" date="2022-11" db="UniProtKB">
        <authorList>
            <consortium name="WormBaseParasite"/>
        </authorList>
    </citation>
    <scope>IDENTIFICATION</scope>
</reference>
<proteinExistence type="predicted"/>
<dbReference type="PANTHER" id="PTHR16199:SF4">
    <property type="entry name" value="CONDENSIN-2 COMPLEX SUBUNIT G2"/>
    <property type="match status" value="1"/>
</dbReference>
<dbReference type="PANTHER" id="PTHR16199">
    <property type="entry name" value="CONDENSIN-2 COMPLEX SUBUNIT G2"/>
    <property type="match status" value="1"/>
</dbReference>
<protein>
    <submittedName>
        <fullName evidence="2">Uncharacterized protein</fullName>
    </submittedName>
</protein>
<sequence length="85" mass="9557">MSLWWVVIPREFIKDFLAIIIDSLAYDTSVDVRVAVYEGLQYLLPCAPALNAMQHALKLLGNSGINDKSERVRIFDTTNCKGSQL</sequence>
<dbReference type="Proteomes" id="UP000887540">
    <property type="component" value="Unplaced"/>
</dbReference>
<evidence type="ECO:0000313" key="1">
    <source>
        <dbReference type="Proteomes" id="UP000887540"/>
    </source>
</evidence>
<dbReference type="GO" id="GO:0000796">
    <property type="term" value="C:condensin complex"/>
    <property type="evidence" value="ECO:0007669"/>
    <property type="project" value="TreeGrafter"/>
</dbReference>
<accession>A0A914DJL4</accession>